<protein>
    <submittedName>
        <fullName evidence="8">Uncharacterized protein</fullName>
    </submittedName>
</protein>
<evidence type="ECO:0000313" key="8">
    <source>
        <dbReference type="EnsemblPlants" id="Solyc12g042260.2.1"/>
    </source>
</evidence>
<evidence type="ECO:0000256" key="2">
    <source>
        <dbReference type="ARBA" id="ARBA00005982"/>
    </source>
</evidence>
<dbReference type="Pfam" id="PF00854">
    <property type="entry name" value="PTR2"/>
    <property type="match status" value="1"/>
</dbReference>
<feature type="transmembrane region" description="Helical" evidence="7">
    <location>
        <begin position="179"/>
        <end position="200"/>
    </location>
</feature>
<evidence type="ECO:0000256" key="6">
    <source>
        <dbReference type="ARBA" id="ARBA00044504"/>
    </source>
</evidence>
<reference evidence="8" key="2">
    <citation type="submission" date="2019-01" db="UniProtKB">
        <authorList>
            <consortium name="EnsemblPlants"/>
        </authorList>
    </citation>
    <scope>IDENTIFICATION</scope>
    <source>
        <strain evidence="8">cv. Heinz 1706</strain>
    </source>
</reference>
<feature type="transmembrane region" description="Helical" evidence="7">
    <location>
        <begin position="356"/>
        <end position="376"/>
    </location>
</feature>
<dbReference type="GO" id="GO:0009705">
    <property type="term" value="C:plant-type vacuole membrane"/>
    <property type="evidence" value="ECO:0000318"/>
    <property type="project" value="GO_Central"/>
</dbReference>
<dbReference type="PANTHER" id="PTHR11654">
    <property type="entry name" value="OLIGOPEPTIDE TRANSPORTER-RELATED"/>
    <property type="match status" value="1"/>
</dbReference>
<dbReference type="Gramene" id="Solyc12g042260.2.1">
    <property type="protein sequence ID" value="Solyc12g042260.2.1"/>
    <property type="gene ID" value="Solyc12g042260.2"/>
</dbReference>
<proteinExistence type="inferred from homology"/>
<name>A0A3Q7JA44_SOLLC</name>
<accession>A0A3Q7JA44</accession>
<evidence type="ECO:0000256" key="7">
    <source>
        <dbReference type="SAM" id="Phobius"/>
    </source>
</evidence>
<evidence type="ECO:0000256" key="1">
    <source>
        <dbReference type="ARBA" id="ARBA00004141"/>
    </source>
</evidence>
<feature type="transmembrane region" description="Helical" evidence="7">
    <location>
        <begin position="250"/>
        <end position="269"/>
    </location>
</feature>
<feature type="transmembrane region" description="Helical" evidence="7">
    <location>
        <begin position="85"/>
        <end position="107"/>
    </location>
</feature>
<keyword evidence="3 7" id="KW-0812">Transmembrane</keyword>
<organism evidence="8">
    <name type="scientific">Solanum lycopersicum</name>
    <name type="common">Tomato</name>
    <name type="synonym">Lycopersicon esculentum</name>
    <dbReference type="NCBI Taxonomy" id="4081"/>
    <lineage>
        <taxon>Eukaryota</taxon>
        <taxon>Viridiplantae</taxon>
        <taxon>Streptophyta</taxon>
        <taxon>Embryophyta</taxon>
        <taxon>Tracheophyta</taxon>
        <taxon>Spermatophyta</taxon>
        <taxon>Magnoliopsida</taxon>
        <taxon>eudicotyledons</taxon>
        <taxon>Gunneridae</taxon>
        <taxon>Pentapetalae</taxon>
        <taxon>asterids</taxon>
        <taxon>lamiids</taxon>
        <taxon>Solanales</taxon>
        <taxon>Solanaceae</taxon>
        <taxon>Solanoideae</taxon>
        <taxon>Solaneae</taxon>
        <taxon>Solanum</taxon>
        <taxon>Solanum subgen. Lycopersicon</taxon>
    </lineage>
</organism>
<keyword evidence="4 7" id="KW-1133">Transmembrane helix</keyword>
<feature type="transmembrane region" description="Helical" evidence="7">
    <location>
        <begin position="57"/>
        <end position="79"/>
    </location>
</feature>
<dbReference type="PaxDb" id="4081-Solyc12g042260.1.1"/>
<evidence type="ECO:0000313" key="9">
    <source>
        <dbReference type="Proteomes" id="UP000004994"/>
    </source>
</evidence>
<dbReference type="InterPro" id="IPR000109">
    <property type="entry name" value="POT_fam"/>
</dbReference>
<comment type="subcellular location">
    <subcellularLocation>
        <location evidence="1">Membrane</location>
        <topology evidence="1">Multi-pass membrane protein</topology>
    </subcellularLocation>
</comment>
<sequence>MCGFCVPLNNSCSVCCIFFGLYLNALGIGGIKPRVSPFGADQFDDTDPKERVNKGSFFNWFCFSINIGALISNTLIVWIQEHAGWGIGFGIPAVFMSIAIVCFFFWYSGYIIPQMELVCPDDSTLLYETPDKSSAIEGSRKPLHTVELRLLAVVSNTEFRTGDYSNAWRLCTVMQVEELKILTCMLPIWTTGIVFSAVYAQMDIGSFKIPPASLSLFDAISVIIWVPIYDRIFVPIASRLTVKEMGFSKLQRIGIGLFLSVVCMLVAAIVEFKRLQLARDLIWWMNQLRYLSISFGRFHSILYWEQRSLCSALTLMSTTMGNYLSSFILTVVTSITTQDGKPRWIPNNLNSGHLDYFFWILAALSFCNFVIYFFFAKCINPRSHPKSKFLLYT</sequence>
<dbReference type="GO" id="GO:0055085">
    <property type="term" value="P:transmembrane transport"/>
    <property type="evidence" value="ECO:0000318"/>
    <property type="project" value="GO_Central"/>
</dbReference>
<evidence type="ECO:0000256" key="4">
    <source>
        <dbReference type="ARBA" id="ARBA00022989"/>
    </source>
</evidence>
<dbReference type="SUPFAM" id="SSF103473">
    <property type="entry name" value="MFS general substrate transporter"/>
    <property type="match status" value="1"/>
</dbReference>
<dbReference type="EnsemblPlants" id="Solyc12g042260.2.1">
    <property type="protein sequence ID" value="Solyc12g042260.2.1"/>
    <property type="gene ID" value="Solyc12g042260.2"/>
</dbReference>
<evidence type="ECO:0000256" key="3">
    <source>
        <dbReference type="ARBA" id="ARBA00022692"/>
    </source>
</evidence>
<dbReference type="Proteomes" id="UP000004994">
    <property type="component" value="Chromosome 12"/>
</dbReference>
<dbReference type="Gene3D" id="1.20.1250.20">
    <property type="entry name" value="MFS general substrate transporter like domains"/>
    <property type="match status" value="1"/>
</dbReference>
<comment type="similarity">
    <text evidence="2">Belongs to the major facilitator superfamily. Proton-dependent oligopeptide transporter (POT/PTR) (TC 2.A.17) family.</text>
</comment>
<dbReference type="AlphaFoldDB" id="A0A3Q7JA44"/>
<reference evidence="8" key="1">
    <citation type="journal article" date="2012" name="Nature">
        <title>The tomato genome sequence provides insights into fleshy fruit evolution.</title>
        <authorList>
            <consortium name="Tomato Genome Consortium"/>
        </authorList>
    </citation>
    <scope>NUCLEOTIDE SEQUENCE [LARGE SCALE GENOMIC DNA]</scope>
    <source>
        <strain evidence="8">cv. Heinz 1706</strain>
    </source>
</reference>
<comment type="similarity">
    <text evidence="6">Belongs to the major facilitator superfamily. Phosphate:H(+) symporter (TC 2.A.1.9) family.</text>
</comment>
<dbReference type="GO" id="GO:0022857">
    <property type="term" value="F:transmembrane transporter activity"/>
    <property type="evidence" value="ECO:0000318"/>
    <property type="project" value="GO_Central"/>
</dbReference>
<dbReference type="OMA" id="SYWGKYQ"/>
<evidence type="ECO:0000256" key="5">
    <source>
        <dbReference type="ARBA" id="ARBA00023136"/>
    </source>
</evidence>
<keyword evidence="9" id="KW-1185">Reference proteome</keyword>
<feature type="transmembrane region" description="Helical" evidence="7">
    <location>
        <begin position="312"/>
        <end position="336"/>
    </location>
</feature>
<dbReference type="InterPro" id="IPR036259">
    <property type="entry name" value="MFS_trans_sf"/>
</dbReference>
<feature type="transmembrane region" description="Helical" evidence="7">
    <location>
        <begin position="212"/>
        <end position="229"/>
    </location>
</feature>
<dbReference type="InParanoid" id="A0A3Q7JA44"/>
<keyword evidence="5 7" id="KW-0472">Membrane</keyword>